<keyword evidence="3" id="KW-0808">Transferase</keyword>
<dbReference type="OrthoDB" id="9762169at2"/>
<evidence type="ECO:0000256" key="9">
    <source>
        <dbReference type="SAM" id="Phobius"/>
    </source>
</evidence>
<comment type="caution">
    <text evidence="11">The sequence shown here is derived from an EMBL/GenBank/DDBJ whole genome shotgun (WGS) entry which is preliminary data.</text>
</comment>
<feature type="binding site" evidence="7">
    <location>
        <position position="44"/>
    </location>
    <ligand>
        <name>ATP</name>
        <dbReference type="ChEBI" id="CHEBI:30616"/>
    </ligand>
</feature>
<dbReference type="Gene3D" id="1.10.510.10">
    <property type="entry name" value="Transferase(Phosphotransferase) domain 1"/>
    <property type="match status" value="1"/>
</dbReference>
<proteinExistence type="predicted"/>
<evidence type="ECO:0000256" key="1">
    <source>
        <dbReference type="ARBA" id="ARBA00012513"/>
    </source>
</evidence>
<accession>A0A5F0D397</accession>
<evidence type="ECO:0000313" key="11">
    <source>
        <dbReference type="EMBL" id="TFB89191.1"/>
    </source>
</evidence>
<dbReference type="Gene3D" id="3.30.200.20">
    <property type="entry name" value="Phosphorylase Kinase, domain 1"/>
    <property type="match status" value="1"/>
</dbReference>
<evidence type="ECO:0000256" key="2">
    <source>
        <dbReference type="ARBA" id="ARBA00022527"/>
    </source>
</evidence>
<keyword evidence="2 11" id="KW-0723">Serine/threonine-protein kinase</keyword>
<dbReference type="SMART" id="SM00220">
    <property type="entry name" value="S_TKc"/>
    <property type="match status" value="1"/>
</dbReference>
<dbReference type="PROSITE" id="PS00108">
    <property type="entry name" value="PROTEIN_KINASE_ST"/>
    <property type="match status" value="1"/>
</dbReference>
<sequence length="380" mass="40510">MGRRLPSAPPVLSGYTYVRPLGTGGFADVFLFEQNMPRRSVAVKVLLQDIVDDDVLRSFNAEADVMARLSSHPAILTVYNASISADGRPYLVMEFCPGSYSARERAEPLPVATVLAVAVRIACALETAHRSKVLHRDIKPSNILTTTFGGPVLGDFGIAASLAGGAQSELFAMSLPWSAPEVVDERTTGTIATEVWSFGATIYSLLADRAPFELPAGSNGSRTQLKQRINRARYTNIGRADVPASLENALARMMSRDPAARQTSLLECAHDLQRVERDLGLPLTALEVADEAWASAGAPVDFNNQESRGAIISDVIMPTLRPGPRRSARRPVSQTREGTMPGGGAERTRFTPLTLSLLLTGAVVVGIGATVGALALAGVF</sequence>
<keyword evidence="5 11" id="KW-0418">Kinase</keyword>
<keyword evidence="6 7" id="KW-0067">ATP-binding</keyword>
<dbReference type="CDD" id="cd14014">
    <property type="entry name" value="STKc_PknB_like"/>
    <property type="match status" value="1"/>
</dbReference>
<dbReference type="InterPro" id="IPR011009">
    <property type="entry name" value="Kinase-like_dom_sf"/>
</dbReference>
<organism evidence="11 12">
    <name type="scientific">Cryobacterium luteum</name>
    <dbReference type="NCBI Taxonomy" id="1424661"/>
    <lineage>
        <taxon>Bacteria</taxon>
        <taxon>Bacillati</taxon>
        <taxon>Actinomycetota</taxon>
        <taxon>Actinomycetes</taxon>
        <taxon>Micrococcales</taxon>
        <taxon>Microbacteriaceae</taxon>
        <taxon>Cryobacterium</taxon>
    </lineage>
</organism>
<dbReference type="RefSeq" id="WP_092107161.1">
    <property type="nucleotide sequence ID" value="NZ_FOCN01000002.1"/>
</dbReference>
<reference evidence="11 12" key="1">
    <citation type="submission" date="2019-03" db="EMBL/GenBank/DDBJ databases">
        <title>Genomics of glacier-inhabiting Cryobacterium strains.</title>
        <authorList>
            <person name="Liu Q."/>
            <person name="Xin Y.-H."/>
        </authorList>
    </citation>
    <scope>NUCLEOTIDE SEQUENCE [LARGE SCALE GENOMIC DNA]</scope>
    <source>
        <strain evidence="11 12">Hh15</strain>
    </source>
</reference>
<evidence type="ECO:0000256" key="7">
    <source>
        <dbReference type="PROSITE-ProRule" id="PRU10141"/>
    </source>
</evidence>
<dbReference type="PANTHER" id="PTHR43289:SF6">
    <property type="entry name" value="SERINE_THREONINE-PROTEIN KINASE NEKL-3"/>
    <property type="match status" value="1"/>
</dbReference>
<dbReference type="GO" id="GO:0005524">
    <property type="term" value="F:ATP binding"/>
    <property type="evidence" value="ECO:0007669"/>
    <property type="project" value="UniProtKB-UniRule"/>
</dbReference>
<dbReference type="AlphaFoldDB" id="A0A5F0D397"/>
<keyword evidence="12" id="KW-1185">Reference proteome</keyword>
<dbReference type="InterPro" id="IPR008271">
    <property type="entry name" value="Ser/Thr_kinase_AS"/>
</dbReference>
<dbReference type="PROSITE" id="PS00107">
    <property type="entry name" value="PROTEIN_KINASE_ATP"/>
    <property type="match status" value="1"/>
</dbReference>
<evidence type="ECO:0000313" key="12">
    <source>
        <dbReference type="Proteomes" id="UP000297654"/>
    </source>
</evidence>
<evidence type="ECO:0000259" key="10">
    <source>
        <dbReference type="PROSITE" id="PS50011"/>
    </source>
</evidence>
<dbReference type="InterPro" id="IPR000719">
    <property type="entry name" value="Prot_kinase_dom"/>
</dbReference>
<feature type="region of interest" description="Disordered" evidence="8">
    <location>
        <begin position="320"/>
        <end position="346"/>
    </location>
</feature>
<dbReference type="EMBL" id="SOFF01000030">
    <property type="protein sequence ID" value="TFB89191.1"/>
    <property type="molecule type" value="Genomic_DNA"/>
</dbReference>
<keyword evidence="9" id="KW-1133">Transmembrane helix</keyword>
<feature type="transmembrane region" description="Helical" evidence="9">
    <location>
        <begin position="357"/>
        <end position="379"/>
    </location>
</feature>
<dbReference type="SUPFAM" id="SSF56112">
    <property type="entry name" value="Protein kinase-like (PK-like)"/>
    <property type="match status" value="1"/>
</dbReference>
<feature type="domain" description="Protein kinase" evidence="10">
    <location>
        <begin position="15"/>
        <end position="273"/>
    </location>
</feature>
<evidence type="ECO:0000256" key="8">
    <source>
        <dbReference type="SAM" id="MobiDB-lite"/>
    </source>
</evidence>
<dbReference type="GO" id="GO:0004674">
    <property type="term" value="F:protein serine/threonine kinase activity"/>
    <property type="evidence" value="ECO:0007669"/>
    <property type="project" value="UniProtKB-KW"/>
</dbReference>
<evidence type="ECO:0000256" key="5">
    <source>
        <dbReference type="ARBA" id="ARBA00022777"/>
    </source>
</evidence>
<protein>
    <recommendedName>
        <fullName evidence="1">non-specific serine/threonine protein kinase</fullName>
        <ecNumber evidence="1">2.7.11.1</ecNumber>
    </recommendedName>
</protein>
<dbReference type="EC" id="2.7.11.1" evidence="1"/>
<dbReference type="InterPro" id="IPR017441">
    <property type="entry name" value="Protein_kinase_ATP_BS"/>
</dbReference>
<dbReference type="PANTHER" id="PTHR43289">
    <property type="entry name" value="MITOGEN-ACTIVATED PROTEIN KINASE KINASE KINASE 20-RELATED"/>
    <property type="match status" value="1"/>
</dbReference>
<dbReference type="PROSITE" id="PS50011">
    <property type="entry name" value="PROTEIN_KINASE_DOM"/>
    <property type="match status" value="1"/>
</dbReference>
<evidence type="ECO:0000256" key="6">
    <source>
        <dbReference type="ARBA" id="ARBA00022840"/>
    </source>
</evidence>
<keyword evidence="4 7" id="KW-0547">Nucleotide-binding</keyword>
<dbReference type="Pfam" id="PF00069">
    <property type="entry name" value="Pkinase"/>
    <property type="match status" value="1"/>
</dbReference>
<gene>
    <name evidence="11" type="ORF">E3O10_09925</name>
</gene>
<dbReference type="Proteomes" id="UP000297654">
    <property type="component" value="Unassembled WGS sequence"/>
</dbReference>
<keyword evidence="9" id="KW-0812">Transmembrane</keyword>
<evidence type="ECO:0000256" key="3">
    <source>
        <dbReference type="ARBA" id="ARBA00022679"/>
    </source>
</evidence>
<evidence type="ECO:0000256" key="4">
    <source>
        <dbReference type="ARBA" id="ARBA00022741"/>
    </source>
</evidence>
<name>A0A5F0D397_9MICO</name>
<keyword evidence="9" id="KW-0472">Membrane</keyword>